<keyword evidence="4" id="KW-1185">Reference proteome</keyword>
<evidence type="ECO:0000256" key="1">
    <source>
        <dbReference type="SAM" id="Coils"/>
    </source>
</evidence>
<evidence type="ECO:0000313" key="4">
    <source>
        <dbReference type="Proteomes" id="UP000738431"/>
    </source>
</evidence>
<keyword evidence="2" id="KW-0472">Membrane</keyword>
<dbReference type="Proteomes" id="UP000738431">
    <property type="component" value="Chromosome"/>
</dbReference>
<protein>
    <recommendedName>
        <fullName evidence="5">DUF3450 domain-containing protein</fullName>
    </recommendedName>
</protein>
<organism evidence="3 4">
    <name type="scientific">Actomonas aquatica</name>
    <dbReference type="NCBI Taxonomy" id="2866162"/>
    <lineage>
        <taxon>Bacteria</taxon>
        <taxon>Pseudomonadati</taxon>
        <taxon>Verrucomicrobiota</taxon>
        <taxon>Opitutia</taxon>
        <taxon>Opitutales</taxon>
        <taxon>Opitutaceae</taxon>
        <taxon>Actomonas</taxon>
    </lineage>
</organism>
<name>A0ABZ1C5Y4_9BACT</name>
<keyword evidence="2" id="KW-1133">Transmembrane helix</keyword>
<feature type="transmembrane region" description="Helical" evidence="2">
    <location>
        <begin position="21"/>
        <end position="41"/>
    </location>
</feature>
<evidence type="ECO:0000256" key="2">
    <source>
        <dbReference type="SAM" id="Phobius"/>
    </source>
</evidence>
<proteinExistence type="predicted"/>
<sequence length="254" mass="28385">MTRRRKHRSAHPGPAAPSQPEIGLVSIPLLCCLLGAALFVYEFGGNKPTLTNEFLALEEAVAASAYTAYQLDEREQSAAEKLRRLQNAARLAALQDEVTALLEQHARLEAQQQDLDRLEKLLAEIEAAQIQLTDLQRQRDQSRAATTSLFGGYNGQYVLIECLAGEIIVHPQQRRIPLRDFYAHRDWLLGEIDRLGYVAIAVRPQAWTQDSFAEIKPLVQTHLAARRAAGQTIAHTDFPLKNDAPITPYLPPHL</sequence>
<gene>
    <name evidence="3" type="ORF">K1X11_020225</name>
</gene>
<keyword evidence="2" id="KW-0812">Transmembrane</keyword>
<feature type="coiled-coil region" evidence="1">
    <location>
        <begin position="91"/>
        <end position="145"/>
    </location>
</feature>
<keyword evidence="1" id="KW-0175">Coiled coil</keyword>
<reference evidence="3 4" key="2">
    <citation type="submission" date="2023-12" db="EMBL/GenBank/DDBJ databases">
        <title>Description of an unclassified Opitutus bacterium of Verrucomicrobiota.</title>
        <authorList>
            <person name="Zhang D.-F."/>
        </authorList>
    </citation>
    <scope>NUCLEOTIDE SEQUENCE [LARGE SCALE GENOMIC DNA]</scope>
    <source>
        <strain evidence="3 4">WL0086</strain>
    </source>
</reference>
<dbReference type="EMBL" id="CP139781">
    <property type="protein sequence ID" value="WRQ87146.1"/>
    <property type="molecule type" value="Genomic_DNA"/>
</dbReference>
<reference evidence="3 4" key="1">
    <citation type="submission" date="2021-08" db="EMBL/GenBank/DDBJ databases">
        <authorList>
            <person name="Zhang D."/>
            <person name="Zhang A."/>
            <person name="Wang L."/>
        </authorList>
    </citation>
    <scope>NUCLEOTIDE SEQUENCE [LARGE SCALE GENOMIC DNA]</scope>
    <source>
        <strain evidence="3 4">WL0086</strain>
    </source>
</reference>
<evidence type="ECO:0008006" key="5">
    <source>
        <dbReference type="Google" id="ProtNLM"/>
    </source>
</evidence>
<accession>A0ABZ1C5Y4</accession>
<dbReference type="RefSeq" id="WP_221029441.1">
    <property type="nucleotide sequence ID" value="NZ_CP139781.1"/>
</dbReference>
<evidence type="ECO:0000313" key="3">
    <source>
        <dbReference type="EMBL" id="WRQ87146.1"/>
    </source>
</evidence>